<evidence type="ECO:0000313" key="2">
    <source>
        <dbReference type="EMBL" id="KAK1599179.1"/>
    </source>
</evidence>
<comment type="caution">
    <text evidence="2">The sequence shown here is derived from an EMBL/GenBank/DDBJ whole genome shotgun (WGS) entry which is preliminary data.</text>
</comment>
<keyword evidence="3" id="KW-1185">Reference proteome</keyword>
<accession>A0AAD8VAJ5</accession>
<dbReference type="AlphaFoldDB" id="A0AAD8VAJ5"/>
<organism evidence="2 3">
    <name type="scientific">Colletotrichum navitas</name>
    <dbReference type="NCBI Taxonomy" id="681940"/>
    <lineage>
        <taxon>Eukaryota</taxon>
        <taxon>Fungi</taxon>
        <taxon>Dikarya</taxon>
        <taxon>Ascomycota</taxon>
        <taxon>Pezizomycotina</taxon>
        <taxon>Sordariomycetes</taxon>
        <taxon>Hypocreomycetidae</taxon>
        <taxon>Glomerellales</taxon>
        <taxon>Glomerellaceae</taxon>
        <taxon>Colletotrichum</taxon>
        <taxon>Colletotrichum graminicola species complex</taxon>
    </lineage>
</organism>
<protein>
    <submittedName>
        <fullName evidence="2">Uncharacterized protein</fullName>
    </submittedName>
</protein>
<name>A0AAD8VAJ5_9PEZI</name>
<dbReference type="RefSeq" id="XP_060419841.1">
    <property type="nucleotide sequence ID" value="XM_060551537.1"/>
</dbReference>
<evidence type="ECO:0000313" key="3">
    <source>
        <dbReference type="Proteomes" id="UP001230504"/>
    </source>
</evidence>
<reference evidence="2" key="1">
    <citation type="submission" date="2021-06" db="EMBL/GenBank/DDBJ databases">
        <title>Comparative genomics, transcriptomics and evolutionary studies reveal genomic signatures of adaptation to plant cell wall in hemibiotrophic fungi.</title>
        <authorList>
            <consortium name="DOE Joint Genome Institute"/>
            <person name="Baroncelli R."/>
            <person name="Diaz J.F."/>
            <person name="Benocci T."/>
            <person name="Peng M."/>
            <person name="Battaglia E."/>
            <person name="Haridas S."/>
            <person name="Andreopoulos W."/>
            <person name="Labutti K."/>
            <person name="Pangilinan J."/>
            <person name="Floch G.L."/>
            <person name="Makela M.R."/>
            <person name="Henrissat B."/>
            <person name="Grigoriev I.V."/>
            <person name="Crouch J.A."/>
            <person name="De Vries R.P."/>
            <person name="Sukno S.A."/>
            <person name="Thon M.R."/>
        </authorList>
    </citation>
    <scope>NUCLEOTIDE SEQUENCE</scope>
    <source>
        <strain evidence="2">CBS 125086</strain>
    </source>
</reference>
<proteinExistence type="predicted"/>
<sequence length="220" mass="24572">MAAQSSEPDRLSRSLSVTLTPTKMDPHLVRRQSRGRKRSHVLPPPHPRPSSRSITSTTAARATSRSANSSASSSSLLVYQYIHMKTRDRLIVHTPRAVLHLPSRVMPNNIALIVYLIHEVPSSLDTARALNLDIIFISECQAKPVTVKHVLRGLAGFRLRTVLDEVNIVTFIFIASDRVIKASQKGPSWAFFMYHVQQEGVFPMPSMAENTRGFHTDVIT</sequence>
<dbReference type="GeneID" id="85435777"/>
<dbReference type="Proteomes" id="UP001230504">
    <property type="component" value="Unassembled WGS sequence"/>
</dbReference>
<evidence type="ECO:0000256" key="1">
    <source>
        <dbReference type="SAM" id="MobiDB-lite"/>
    </source>
</evidence>
<feature type="compositionally biased region" description="Low complexity" evidence="1">
    <location>
        <begin position="50"/>
        <end position="67"/>
    </location>
</feature>
<dbReference type="EMBL" id="JAHLJV010000003">
    <property type="protein sequence ID" value="KAK1599179.1"/>
    <property type="molecule type" value="Genomic_DNA"/>
</dbReference>
<gene>
    <name evidence="2" type="ORF">LY79DRAFT_211422</name>
</gene>
<feature type="region of interest" description="Disordered" evidence="1">
    <location>
        <begin position="1"/>
        <end position="67"/>
    </location>
</feature>
<feature type="compositionally biased region" description="Basic residues" evidence="1">
    <location>
        <begin position="29"/>
        <end position="40"/>
    </location>
</feature>